<sequence length="205" mass="23343">MSTGPQGHARLGSHQGGNRTLEFYHFRRDQAAQEYEERSDLENMKMTLELVDAVLRDAERESIKHKSMLLWLKQLKDAVNGISHMLEDFQDETDLNLILAKKGVLILPYILANSGGVMVSYFKWVQNPSLRRSDGELLQVGAEHPGVHVRRGEGESGAQDVHDPRLKHSSDYLGSVWHRIKWTVIMYSISSKTRIGSIWNNACFI</sequence>
<dbReference type="Proteomes" id="UP000019116">
    <property type="component" value="Chromosome 2D"/>
</dbReference>
<name>A0A3B6DM83_WHEAT</name>
<dbReference type="Pfam" id="PF18052">
    <property type="entry name" value="Rx_N"/>
    <property type="match status" value="1"/>
</dbReference>
<dbReference type="Gene3D" id="3.40.50.720">
    <property type="entry name" value="NAD(P)-binding Rossmann-like Domain"/>
    <property type="match status" value="1"/>
</dbReference>
<organism evidence="9">
    <name type="scientific">Triticum aestivum</name>
    <name type="common">Wheat</name>
    <dbReference type="NCBI Taxonomy" id="4565"/>
    <lineage>
        <taxon>Eukaryota</taxon>
        <taxon>Viridiplantae</taxon>
        <taxon>Streptophyta</taxon>
        <taxon>Embryophyta</taxon>
        <taxon>Tracheophyta</taxon>
        <taxon>Spermatophyta</taxon>
        <taxon>Magnoliopsida</taxon>
        <taxon>Liliopsida</taxon>
        <taxon>Poales</taxon>
        <taxon>Poaceae</taxon>
        <taxon>BOP clade</taxon>
        <taxon>Pooideae</taxon>
        <taxon>Triticodae</taxon>
        <taxon>Triticeae</taxon>
        <taxon>Triticinae</taxon>
        <taxon>Triticum</taxon>
    </lineage>
</organism>
<dbReference type="EnsemblPlants" id="TraesCS2D02G514000.1">
    <property type="protein sequence ID" value="TraesCS2D02G514000.1"/>
    <property type="gene ID" value="TraesCS2D02G514000"/>
</dbReference>
<evidence type="ECO:0000256" key="5">
    <source>
        <dbReference type="ARBA" id="ARBA00022821"/>
    </source>
</evidence>
<evidence type="ECO:0000256" key="6">
    <source>
        <dbReference type="SAM" id="Coils"/>
    </source>
</evidence>
<protein>
    <recommendedName>
        <fullName evidence="11">Rx N-terminal domain-containing protein</fullName>
    </recommendedName>
</protein>
<reference evidence="9" key="2">
    <citation type="submission" date="2018-10" db="UniProtKB">
        <authorList>
            <consortium name="EnsemblPlants"/>
        </authorList>
    </citation>
    <scope>IDENTIFICATION</scope>
</reference>
<proteinExistence type="inferred from homology"/>
<evidence type="ECO:0008006" key="11">
    <source>
        <dbReference type="Google" id="ProtNLM"/>
    </source>
</evidence>
<evidence type="ECO:0000313" key="10">
    <source>
        <dbReference type="Proteomes" id="UP000019116"/>
    </source>
</evidence>
<dbReference type="OrthoDB" id="666944at2759"/>
<dbReference type="Gramene" id="TraesCS2D03G1147400.1">
    <property type="protein sequence ID" value="TraesCS2D03G1147400.1.CDS"/>
    <property type="gene ID" value="TraesCS2D03G1147400"/>
</dbReference>
<dbReference type="Pfam" id="PF00208">
    <property type="entry name" value="ELFV_dehydrog"/>
    <property type="match status" value="1"/>
</dbReference>
<dbReference type="AlphaFoldDB" id="A0A3B6DM83"/>
<evidence type="ECO:0000256" key="4">
    <source>
        <dbReference type="ARBA" id="ARBA00022741"/>
    </source>
</evidence>
<feature type="coiled-coil region" evidence="6">
    <location>
        <begin position="41"/>
        <end position="92"/>
    </location>
</feature>
<evidence type="ECO:0000256" key="3">
    <source>
        <dbReference type="ARBA" id="ARBA00022737"/>
    </source>
</evidence>
<dbReference type="GeneID" id="123050371"/>
<feature type="domain" description="Disease resistance N-terminal" evidence="8">
    <location>
        <begin position="31"/>
        <end position="92"/>
    </location>
</feature>
<evidence type="ECO:0000256" key="1">
    <source>
        <dbReference type="ARBA" id="ARBA00008894"/>
    </source>
</evidence>
<dbReference type="PaxDb" id="4565-Traes_2DL_113F21F4B.2"/>
<dbReference type="GO" id="GO:0006952">
    <property type="term" value="P:defense response"/>
    <property type="evidence" value="ECO:0007669"/>
    <property type="project" value="UniProtKB-KW"/>
</dbReference>
<keyword evidence="3" id="KW-0677">Repeat</keyword>
<gene>
    <name evidence="9" type="primary">LOC123050371</name>
</gene>
<keyword evidence="6" id="KW-0175">Coiled coil</keyword>
<dbReference type="STRING" id="4565.A0A3B6DM83"/>
<evidence type="ECO:0000313" key="9">
    <source>
        <dbReference type="EnsemblPlants" id="TraesCS2D02G514000.1"/>
    </source>
</evidence>
<dbReference type="SUPFAM" id="SSF51735">
    <property type="entry name" value="NAD(P)-binding Rossmann-fold domains"/>
    <property type="match status" value="1"/>
</dbReference>
<dbReference type="GO" id="GO:0016491">
    <property type="term" value="F:oxidoreductase activity"/>
    <property type="evidence" value="ECO:0007669"/>
    <property type="project" value="InterPro"/>
</dbReference>
<dbReference type="InterPro" id="IPR006096">
    <property type="entry name" value="Glu/Leu/Phe/Val/Trp_DH_C"/>
</dbReference>
<keyword evidence="5" id="KW-0611">Plant defense</keyword>
<evidence type="ECO:0000259" key="8">
    <source>
        <dbReference type="Pfam" id="PF18052"/>
    </source>
</evidence>
<comment type="similarity">
    <text evidence="1">Belongs to the disease resistance NB-LRR family.</text>
</comment>
<dbReference type="Gramene" id="TraesCS2D02G514000.1">
    <property type="protein sequence ID" value="TraesCS2D02G514000.1"/>
    <property type="gene ID" value="TraesCS2D02G514000"/>
</dbReference>
<keyword evidence="4" id="KW-0547">Nucleotide-binding</keyword>
<dbReference type="InterPro" id="IPR036291">
    <property type="entry name" value="NAD(P)-bd_dom_sf"/>
</dbReference>
<dbReference type="GO" id="GO:0000166">
    <property type="term" value="F:nucleotide binding"/>
    <property type="evidence" value="ECO:0007669"/>
    <property type="project" value="UniProtKB-KW"/>
</dbReference>
<dbReference type="InterPro" id="IPR041118">
    <property type="entry name" value="Rx_N"/>
</dbReference>
<dbReference type="RefSeq" id="XP_044329108.1">
    <property type="nucleotide sequence ID" value="XM_044473173.1"/>
</dbReference>
<keyword evidence="10" id="KW-1185">Reference proteome</keyword>
<keyword evidence="2" id="KW-0433">Leucine-rich repeat</keyword>
<feature type="domain" description="Glutamate/phenylalanine/leucine/valine/L-tryptophan dehydrogenase C-terminal" evidence="7">
    <location>
        <begin position="97"/>
        <end position="129"/>
    </location>
</feature>
<evidence type="ECO:0000259" key="7">
    <source>
        <dbReference type="Pfam" id="PF00208"/>
    </source>
</evidence>
<dbReference type="GO" id="GO:0006520">
    <property type="term" value="P:amino acid metabolic process"/>
    <property type="evidence" value="ECO:0007669"/>
    <property type="project" value="InterPro"/>
</dbReference>
<evidence type="ECO:0000256" key="2">
    <source>
        <dbReference type="ARBA" id="ARBA00022614"/>
    </source>
</evidence>
<reference evidence="9" key="1">
    <citation type="submission" date="2018-08" db="EMBL/GenBank/DDBJ databases">
        <authorList>
            <person name="Rossello M."/>
        </authorList>
    </citation>
    <scope>NUCLEOTIDE SEQUENCE [LARGE SCALE GENOMIC DNA]</scope>
    <source>
        <strain evidence="9">cv. Chinese Spring</strain>
    </source>
</reference>
<accession>A0A3B6DM83</accession>